<dbReference type="GO" id="GO:0009736">
    <property type="term" value="P:cytokinin-activated signaling pathway"/>
    <property type="evidence" value="ECO:0007669"/>
    <property type="project" value="InterPro"/>
</dbReference>
<evidence type="ECO:0008006" key="4">
    <source>
        <dbReference type="Google" id="ProtNLM"/>
    </source>
</evidence>
<dbReference type="Gene3D" id="3.40.50.2300">
    <property type="match status" value="1"/>
</dbReference>
<dbReference type="SUPFAM" id="SSF52172">
    <property type="entry name" value="CheY-like"/>
    <property type="match status" value="1"/>
</dbReference>
<dbReference type="EMBL" id="CM008051">
    <property type="protein sequence ID" value="PVH37040.1"/>
    <property type="molecule type" value="Genomic_DNA"/>
</dbReference>
<gene>
    <name evidence="3" type="ORF">PAHAL_6G228600</name>
</gene>
<name>A0A2T8IH83_9POAL</name>
<protein>
    <recommendedName>
        <fullName evidence="4">Response regulatory domain-containing protein</fullName>
    </recommendedName>
</protein>
<dbReference type="AlphaFoldDB" id="A0A2T8IH83"/>
<feature type="compositionally biased region" description="Low complexity" evidence="2">
    <location>
        <begin position="182"/>
        <end position="195"/>
    </location>
</feature>
<feature type="compositionally biased region" description="Basic residues" evidence="2">
    <location>
        <begin position="170"/>
        <end position="181"/>
    </location>
</feature>
<evidence type="ECO:0000256" key="1">
    <source>
        <dbReference type="ARBA" id="ARBA00023012"/>
    </source>
</evidence>
<dbReference type="Gramene" id="PVH37040">
    <property type="protein sequence ID" value="PVH37040"/>
    <property type="gene ID" value="PAHAL_6G228600"/>
</dbReference>
<feature type="region of interest" description="Disordered" evidence="2">
    <location>
        <begin position="150"/>
        <end position="246"/>
    </location>
</feature>
<keyword evidence="1" id="KW-0902">Two-component regulatory system</keyword>
<feature type="compositionally biased region" description="Acidic residues" evidence="2">
    <location>
        <begin position="153"/>
        <end position="163"/>
    </location>
</feature>
<dbReference type="InterPro" id="IPR011006">
    <property type="entry name" value="CheY-like_superfamily"/>
</dbReference>
<sequence>MSTFFPNKIRVLVVDGDAKFLKLSSMILSLLNYKVTTCGCPISALKVLTKNKLDVVLTNSVDAAACGFDFRAIVESNLGIPVLYYVPLPRKASGKEADRLLRRLPPATYAIREPPHVDDMRRLWRVIAWRKFCLEAKVKQAAIVEDLTAGSTVDDEEREDEEERVQFKVVKARGGGRKRKSSSNPGGSSGASLAGDRPGKAQQQMNVTEGQERDNMASTRAKKNKGKASQLQEPQAMDDRQPGQQQQMSLLLQSLLHSLNVPPYNPSLFVDAAGRSNNVAACAGASNAAAPPPALPLPPVYPGPALALRPVYSAPAPPPPVNPSPVPVPFPAPAPRPGNPAPALAPVPPVYPVPALALPLVHQGLQPPIVQQGMFVPWWYGNGMRSRENGSIMLSFQQPPAGDLYTGIGSRGATFGASAAATPHAGANGDAAGALLQSLNLLGADDHGELSAMVTMNTGYNPPLAPHHVGAASNDEAAIAALYSNNYCARSLMAPQHIGRGVAAANGAVDIEALISDGYINYNTASFMESQQVDHGVAPGEAAAMEEALNSINFSSGSPLAPDQVLGMASIVNEQAIIAGGAISGNAGSFAPFQDLIVAAPNGNDQLAPGALDEDLNGDGSLMGFQGLGHGAAVDGDAGFAALFPADQYEKNTMFSLEELLGLNDPPTNEAGLELDGQQGGATTGAAGTSLAGGEGGKGTWGDIGAAGNSDILDDLWDHRTPFDVNNGRK</sequence>
<dbReference type="Proteomes" id="UP000243499">
    <property type="component" value="Chromosome 6"/>
</dbReference>
<reference evidence="3" key="1">
    <citation type="submission" date="2018-04" db="EMBL/GenBank/DDBJ databases">
        <title>WGS assembly of Panicum hallii.</title>
        <authorList>
            <person name="Lovell J."/>
            <person name="Jenkins J."/>
            <person name="Lowry D."/>
            <person name="Mamidi S."/>
            <person name="Sreedasyam A."/>
            <person name="Weng X."/>
            <person name="Barry K."/>
            <person name="Bonette J."/>
            <person name="Campitelli B."/>
            <person name="Daum C."/>
            <person name="Gordon S."/>
            <person name="Gould B."/>
            <person name="Lipzen A."/>
            <person name="Macqueen A."/>
            <person name="Palacio-Mejia J."/>
            <person name="Plott C."/>
            <person name="Shakirov E."/>
            <person name="Shu S."/>
            <person name="Yoshinaga Y."/>
            <person name="Zane M."/>
            <person name="Rokhsar D."/>
            <person name="Grimwood J."/>
            <person name="Schmutz J."/>
            <person name="Juenger T."/>
        </authorList>
    </citation>
    <scope>NUCLEOTIDE SEQUENCE [LARGE SCALE GENOMIC DNA]</scope>
    <source>
        <strain evidence="3">FIL2</strain>
    </source>
</reference>
<evidence type="ECO:0000313" key="3">
    <source>
        <dbReference type="EMBL" id="PVH37040.1"/>
    </source>
</evidence>
<accession>A0A2T8IH83</accession>
<dbReference type="PANTHER" id="PTHR43874:SF123">
    <property type="entry name" value="TWO-COMPONENT RESPONSE REGULATOR ARR14"/>
    <property type="match status" value="1"/>
</dbReference>
<organism evidence="3">
    <name type="scientific">Panicum hallii</name>
    <dbReference type="NCBI Taxonomy" id="206008"/>
    <lineage>
        <taxon>Eukaryota</taxon>
        <taxon>Viridiplantae</taxon>
        <taxon>Streptophyta</taxon>
        <taxon>Embryophyta</taxon>
        <taxon>Tracheophyta</taxon>
        <taxon>Spermatophyta</taxon>
        <taxon>Magnoliopsida</taxon>
        <taxon>Liliopsida</taxon>
        <taxon>Poales</taxon>
        <taxon>Poaceae</taxon>
        <taxon>PACMAD clade</taxon>
        <taxon>Panicoideae</taxon>
        <taxon>Panicodae</taxon>
        <taxon>Paniceae</taxon>
        <taxon>Panicinae</taxon>
        <taxon>Panicum</taxon>
        <taxon>Panicum sect. Panicum</taxon>
    </lineage>
</organism>
<feature type="region of interest" description="Disordered" evidence="2">
    <location>
        <begin position="665"/>
        <end position="698"/>
    </location>
</feature>
<dbReference type="GO" id="GO:0000160">
    <property type="term" value="P:phosphorelay signal transduction system"/>
    <property type="evidence" value="ECO:0007669"/>
    <property type="project" value="UniProtKB-KW"/>
</dbReference>
<proteinExistence type="predicted"/>
<dbReference type="InterPro" id="IPR045279">
    <property type="entry name" value="ARR-like"/>
</dbReference>
<dbReference type="PANTHER" id="PTHR43874">
    <property type="entry name" value="TWO-COMPONENT RESPONSE REGULATOR"/>
    <property type="match status" value="1"/>
</dbReference>
<evidence type="ECO:0000256" key="2">
    <source>
        <dbReference type="SAM" id="MobiDB-lite"/>
    </source>
</evidence>